<dbReference type="EMBL" id="NWSH01000418">
    <property type="protein sequence ID" value="PCG76531.1"/>
    <property type="molecule type" value="Genomic_DNA"/>
</dbReference>
<feature type="region of interest" description="Disordered" evidence="1">
    <location>
        <begin position="385"/>
        <end position="539"/>
    </location>
</feature>
<reference evidence="2" key="1">
    <citation type="submission" date="2017-09" db="EMBL/GenBank/DDBJ databases">
        <title>Contemporary evolution of a Lepidopteran species, Heliothis virescens, in response to modern agricultural practices.</title>
        <authorList>
            <person name="Fritz M.L."/>
            <person name="Deyonke A.M."/>
            <person name="Papanicolaou A."/>
            <person name="Micinski S."/>
            <person name="Westbrook J."/>
            <person name="Gould F."/>
        </authorList>
    </citation>
    <scope>NUCLEOTIDE SEQUENCE [LARGE SCALE GENOMIC DNA]</scope>
    <source>
        <strain evidence="2">HvINT-</strain>
        <tissue evidence="2">Whole body</tissue>
    </source>
</reference>
<gene>
    <name evidence="2" type="ORF">B5V51_9258</name>
</gene>
<protein>
    <submittedName>
        <fullName evidence="2">Uncharacterized protein</fullName>
    </submittedName>
</protein>
<feature type="compositionally biased region" description="Polar residues" evidence="1">
    <location>
        <begin position="1209"/>
        <end position="1240"/>
    </location>
</feature>
<feature type="compositionally biased region" description="Polar residues" evidence="1">
    <location>
        <begin position="1263"/>
        <end position="1284"/>
    </location>
</feature>
<accession>A0A2A4JX10</accession>
<proteinExistence type="predicted"/>
<feature type="region of interest" description="Disordered" evidence="1">
    <location>
        <begin position="1209"/>
        <end position="1284"/>
    </location>
</feature>
<feature type="compositionally biased region" description="Polar residues" evidence="1">
    <location>
        <begin position="313"/>
        <end position="331"/>
    </location>
</feature>
<feature type="region of interest" description="Disordered" evidence="1">
    <location>
        <begin position="637"/>
        <end position="662"/>
    </location>
</feature>
<comment type="caution">
    <text evidence="2">The sequence shown here is derived from an EMBL/GenBank/DDBJ whole genome shotgun (WGS) entry which is preliminary data.</text>
</comment>
<name>A0A2A4JX10_HELVI</name>
<sequence>MERRDKKYFVVSFLELPHPNIEKYVCVPRSWVTLRPEEPSSLVAYPNENPELTRNRIENVEPCERHWPRYQATIAYITDEYDDADNWIATMYDDGLTDFNYSNVFGSHLTTTSNAAIPDKDPFDVIDKLLSIKKEEPASPPATDSSTWELLSNHSPSPIRNEEQLEKTQNNQPDITNPESQISLKRSILSEPDQNNNAKQAKLDSIVAVHDNSNISDKPLNNCKNAGEKDLESYIDSFLNELQLFIKANEVPDNGIRDGAPDDDTVTSSIDTNGTTDSQAPISSDKVNSQPPNPTKLLISVVSDEYLLENRGLTPTSGQRNDSTETSIPEQNPVNISAAQTLINLNKRQKELSKAVPNTTQSHLQLPLIAPIEDRRPSNLHFRKIAPKSSPTAQQPINTVQEKLQSQPKQTERKPPINVPQSNAQIQRIPSGLTEAKDNRNTSTRSLPKLASPGPRNSRQLSMPDLESDSCSLDIPPPQYVVPNKSSTAQQPTNTVQKELASQQTQKKRSLPQNNSQIPMGPAGCQNTLPSSLPDNLTSPETHAARLLSMPDLERHDSSLIDMPSPFSPSDVLFIAESPAPSIVNTEIRQNTAAASIENLVPRQSLQEPNLPAVKEMEQRKMNKIYINSGVEYDKRSATVQRSNNSTSETNNMTNSSSVVNGGEPLVPLTVELLSYPDYQQPKLPQRKRGRKPNTFVTAADKIDRIIKQQKVSPDTIKLPPLKQECSKAVNLSEATDDSNLTLLVKGFLLEDPSSGVLFVQPCANQNILEPTRSNPIKQEYIGNTTANQDHCTRKAQELHLQHSHSQEQCQERRVRVNSTYHIPHPEIDSQNIQQSMPMNRYNDRPDPQMNLHNTQHAIRGHQESNYQNTRHPLDMNPSYQRPGNQMDQREIEDVMNDNNVRNDSRMYPQGIGYMATNGSNHRPDGHIGPYITRRPTNMNEAPQGLGLNTRNPIDIDPRRNVQRTQRPINGTHGGPNIYTGPLNTQRPINGSNQRVAQPRGQHNAPKIPNPMYTGNPLDVLNDNIQKLQAQIDALRALPPSHLQTNVYNQRPNPQNTGHCMNMHSQSFDPQTASQFLENTRQSSNGSNRRTIPQINPKNIGNRVNASNHRTDTQTGLQNTRQPMYINNSNLRPGLQIDEHSRNVISAGNQMPERQMNSRNIRPTYTTGVQQGLNSQMSLQNTNPMHGSTQRPDITGMQQRLDAQMDHQNNGAQNWNTENQSSVYNNSFGRQNPPVSQNHQGPPKNTAGERPNIDFGRHLENRPLQSQNNGISYQQSGSQARNSGGQRCTYNPMTGSNQMCNCESCYWKHFIG</sequence>
<feature type="compositionally biased region" description="Polar residues" evidence="1">
    <location>
        <begin position="982"/>
        <end position="996"/>
    </location>
</feature>
<feature type="region of interest" description="Disordered" evidence="1">
    <location>
        <begin position="252"/>
        <end position="293"/>
    </location>
</feature>
<feature type="compositionally biased region" description="Polar residues" evidence="1">
    <location>
        <begin position="142"/>
        <end position="158"/>
    </location>
</feature>
<evidence type="ECO:0000256" key="1">
    <source>
        <dbReference type="SAM" id="MobiDB-lite"/>
    </source>
</evidence>
<feature type="compositionally biased region" description="Polar residues" evidence="1">
    <location>
        <begin position="525"/>
        <end position="539"/>
    </location>
</feature>
<feature type="compositionally biased region" description="Polar residues" evidence="1">
    <location>
        <begin position="167"/>
        <end position="179"/>
    </location>
</feature>
<feature type="compositionally biased region" description="Basic and acidic residues" evidence="1">
    <location>
        <begin position="1251"/>
        <end position="1261"/>
    </location>
</feature>
<evidence type="ECO:0000313" key="2">
    <source>
        <dbReference type="EMBL" id="PCG76531.1"/>
    </source>
</evidence>
<feature type="compositionally biased region" description="Polar residues" evidence="1">
    <location>
        <begin position="266"/>
        <end position="290"/>
    </location>
</feature>
<feature type="compositionally biased region" description="Polar residues" evidence="1">
    <location>
        <begin position="484"/>
        <end position="518"/>
    </location>
</feature>
<feature type="region of interest" description="Disordered" evidence="1">
    <location>
        <begin position="1080"/>
        <end position="1116"/>
    </location>
</feature>
<feature type="region of interest" description="Disordered" evidence="1">
    <location>
        <begin position="134"/>
        <end position="179"/>
    </location>
</feature>
<feature type="compositionally biased region" description="Polar residues" evidence="1">
    <location>
        <begin position="389"/>
        <end position="409"/>
    </location>
</feature>
<feature type="region of interest" description="Disordered" evidence="1">
    <location>
        <begin position="311"/>
        <end position="331"/>
    </location>
</feature>
<feature type="region of interest" description="Disordered" evidence="1">
    <location>
        <begin position="965"/>
        <end position="1015"/>
    </location>
</feature>
<feature type="compositionally biased region" description="Low complexity" evidence="1">
    <location>
        <begin position="643"/>
        <end position="661"/>
    </location>
</feature>
<feature type="compositionally biased region" description="Polar residues" evidence="1">
    <location>
        <begin position="419"/>
        <end position="428"/>
    </location>
</feature>
<organism evidence="2">
    <name type="scientific">Heliothis virescens</name>
    <name type="common">Tobacco budworm moth</name>
    <dbReference type="NCBI Taxonomy" id="7102"/>
    <lineage>
        <taxon>Eukaryota</taxon>
        <taxon>Metazoa</taxon>
        <taxon>Ecdysozoa</taxon>
        <taxon>Arthropoda</taxon>
        <taxon>Hexapoda</taxon>
        <taxon>Insecta</taxon>
        <taxon>Pterygota</taxon>
        <taxon>Neoptera</taxon>
        <taxon>Endopterygota</taxon>
        <taxon>Lepidoptera</taxon>
        <taxon>Glossata</taxon>
        <taxon>Ditrysia</taxon>
        <taxon>Noctuoidea</taxon>
        <taxon>Noctuidae</taxon>
        <taxon>Heliothinae</taxon>
        <taxon>Heliothis</taxon>
    </lineage>
</organism>